<evidence type="ECO:0000256" key="1">
    <source>
        <dbReference type="SAM" id="Phobius"/>
    </source>
</evidence>
<comment type="caution">
    <text evidence="2">The sequence shown here is derived from an EMBL/GenBank/DDBJ whole genome shotgun (WGS) entry which is preliminary data.</text>
</comment>
<proteinExistence type="predicted"/>
<dbReference type="AlphaFoldDB" id="A0A3N4PZU9"/>
<sequence length="283" mass="32719">MQFSFTRFNFLFKLQLATHLRFYLLGMAALTGILMVFMLFVASNNSAGLHYNSQQVIFFIGLLLASGVYTSTIFRQFSQKAGRIQAIMLPVSAMERLAVAILFTLVLFPVLYTMICLACLWLTNLVDLYALGHVNRVFLLDDGMLRVYLFLFYFMQAMVMLGAIWFRRYTFVKTAVMVCVVILGFQGFNDVVVRKMMANARPARMEEVSKKLGEDVRELRVDGANPFFNILASGYAVRGDRWEQEYYEVKLPSPLYGIMMAVLIFFPFFLWFITLLRLREQQL</sequence>
<reference evidence="2 3" key="1">
    <citation type="submission" date="2018-11" db="EMBL/GenBank/DDBJ databases">
        <title>Chitinophaga lutea sp.nov., isolate from arsenic contaminated soil.</title>
        <authorList>
            <person name="Zong Y."/>
        </authorList>
    </citation>
    <scope>NUCLEOTIDE SEQUENCE [LARGE SCALE GENOMIC DNA]</scope>
    <source>
        <strain evidence="2 3">ZY74</strain>
    </source>
</reference>
<feature type="transmembrane region" description="Helical" evidence="1">
    <location>
        <begin position="143"/>
        <end position="164"/>
    </location>
</feature>
<accession>A0A3N4PZU9</accession>
<keyword evidence="1" id="KW-1133">Transmembrane helix</keyword>
<feature type="transmembrane region" description="Helical" evidence="1">
    <location>
        <begin position="97"/>
        <end position="123"/>
    </location>
</feature>
<keyword evidence="3" id="KW-1185">Reference proteome</keyword>
<gene>
    <name evidence="2" type="ORF">EGT74_05115</name>
</gene>
<feature type="transmembrane region" description="Helical" evidence="1">
    <location>
        <begin position="171"/>
        <end position="188"/>
    </location>
</feature>
<dbReference type="OrthoDB" id="669105at2"/>
<dbReference type="EMBL" id="RPDH01000001">
    <property type="protein sequence ID" value="RPE12925.1"/>
    <property type="molecule type" value="Genomic_DNA"/>
</dbReference>
<keyword evidence="1" id="KW-0472">Membrane</keyword>
<dbReference type="Proteomes" id="UP000278351">
    <property type="component" value="Unassembled WGS sequence"/>
</dbReference>
<protein>
    <submittedName>
        <fullName evidence="2">Uncharacterized protein</fullName>
    </submittedName>
</protein>
<name>A0A3N4PZU9_9BACT</name>
<feature type="transmembrane region" description="Helical" evidence="1">
    <location>
        <begin position="20"/>
        <end position="43"/>
    </location>
</feature>
<dbReference type="RefSeq" id="WP_123845442.1">
    <property type="nucleotide sequence ID" value="NZ_RPDH01000001.1"/>
</dbReference>
<feature type="transmembrane region" description="Helical" evidence="1">
    <location>
        <begin position="55"/>
        <end position="77"/>
    </location>
</feature>
<keyword evidence="1" id="KW-0812">Transmembrane</keyword>
<evidence type="ECO:0000313" key="3">
    <source>
        <dbReference type="Proteomes" id="UP000278351"/>
    </source>
</evidence>
<feature type="transmembrane region" description="Helical" evidence="1">
    <location>
        <begin position="255"/>
        <end position="276"/>
    </location>
</feature>
<evidence type="ECO:0000313" key="2">
    <source>
        <dbReference type="EMBL" id="RPE12925.1"/>
    </source>
</evidence>
<organism evidence="2 3">
    <name type="scientific">Chitinophaga lutea</name>
    <dbReference type="NCBI Taxonomy" id="2488634"/>
    <lineage>
        <taxon>Bacteria</taxon>
        <taxon>Pseudomonadati</taxon>
        <taxon>Bacteroidota</taxon>
        <taxon>Chitinophagia</taxon>
        <taxon>Chitinophagales</taxon>
        <taxon>Chitinophagaceae</taxon>
        <taxon>Chitinophaga</taxon>
    </lineage>
</organism>